<dbReference type="InterPro" id="IPR017946">
    <property type="entry name" value="PLC-like_Pdiesterase_TIM-brl"/>
</dbReference>
<dbReference type="PRINTS" id="PR00390">
    <property type="entry name" value="PHPHLIPASEC"/>
</dbReference>
<proteinExistence type="predicted"/>
<dbReference type="SUPFAM" id="SSF51695">
    <property type="entry name" value="PLC-like phosphodiesterases"/>
    <property type="match status" value="1"/>
</dbReference>
<feature type="domain" description="PI-PLC Y-box" evidence="1">
    <location>
        <begin position="220"/>
        <end position="319"/>
    </location>
</feature>
<evidence type="ECO:0000259" key="1">
    <source>
        <dbReference type="PROSITE" id="PS50008"/>
    </source>
</evidence>
<dbReference type="AlphaFoldDB" id="A0A6C0E7I5"/>
<dbReference type="GO" id="GO:0004435">
    <property type="term" value="F:phosphatidylinositol-4,5-bisphosphate phospholipase C activity"/>
    <property type="evidence" value="ECO:0007669"/>
    <property type="project" value="InterPro"/>
</dbReference>
<dbReference type="EMBL" id="MN739746">
    <property type="protein sequence ID" value="QHT24591.1"/>
    <property type="molecule type" value="Genomic_DNA"/>
</dbReference>
<name>A0A6C0E7I5_9ZZZZ</name>
<dbReference type="Pfam" id="PF00387">
    <property type="entry name" value="PI-PLC-Y"/>
    <property type="match status" value="1"/>
</dbReference>
<dbReference type="GO" id="GO:0051209">
    <property type="term" value="P:release of sequestered calcium ion into cytosol"/>
    <property type="evidence" value="ECO:0007669"/>
    <property type="project" value="TreeGrafter"/>
</dbReference>
<dbReference type="GO" id="GO:0032587">
    <property type="term" value="C:ruffle membrane"/>
    <property type="evidence" value="ECO:0007669"/>
    <property type="project" value="TreeGrafter"/>
</dbReference>
<sequence>MNNYLELKLPELKTTTKTQCDDIYSSYYLSDFYIASSANTFLIGNQKYDYVSLDMIKNVLIMGARYIELEILNDSIGPNAKPIVTTGYEQGQWQTSLNYIDFEKTCQTISEFAFNPEIKTNQLPLFIYIKLKINNDPRTVRNISKILDHFFPDSKENLKETGNRFPVDLDPSQTKMCSLFNQVIIWSDPIITTNWTETDKTTIDNYYKIVNKYTPIRLHYTELYDYANNKNKEKLKEGKTPEDHKQESDKLTEHNRKKLCIVYPSTEMDSQSLNFDPNEGWSYGCQFVALNYQISDNNRQMYFNKFIEDSFVLKPNGLRVIQPTKKIIGLNNLVPDQKENRDQVRSLLYDIYYDQPVYFRPVSDLTKVFSHSNKYLEILEKPDDQITLDDCFLIKPSLSGTPHYISLVAATKPYLYLTFLDGKLIMEDWRINKQNSDTRDIFIKKATFIAMNGFTISRAGSEKNDQDNLLSFYVSGLKKDILTYHNDSNEIIVKNDDNQDYQLATQATFNIFKISVKKMYTIRKTNGIFIKPINKLIKASSSDLDDDSFYEFINETDMGLNIPGSKKHDYIHIKNKNGGYWTIIDQFKLRTTAEKPSKFTRFYLDKMDSINKIYYAGDDRRLPLFIQPDDGIVRLSRTNEVNTPNTYFVFGKSYVKK</sequence>
<dbReference type="PANTHER" id="PTHR10336:SF25">
    <property type="entry name" value="1-PHOSPHATIDYLINOSITOL 4,5-BISPHOSPHATE PHOSPHODIESTERASE GAMMA-2"/>
    <property type="match status" value="1"/>
</dbReference>
<dbReference type="GO" id="GO:0010634">
    <property type="term" value="P:positive regulation of epithelial cell migration"/>
    <property type="evidence" value="ECO:0007669"/>
    <property type="project" value="TreeGrafter"/>
</dbReference>
<dbReference type="InterPro" id="IPR001711">
    <property type="entry name" value="PLipase_C_Pinositol-sp_Y"/>
</dbReference>
<reference evidence="2" key="1">
    <citation type="journal article" date="2020" name="Nature">
        <title>Giant virus diversity and host interactions through global metagenomics.</title>
        <authorList>
            <person name="Schulz F."/>
            <person name="Roux S."/>
            <person name="Paez-Espino D."/>
            <person name="Jungbluth S."/>
            <person name="Walsh D.A."/>
            <person name="Denef V.J."/>
            <person name="McMahon K.D."/>
            <person name="Konstantinidis K.T."/>
            <person name="Eloe-Fadrosh E.A."/>
            <person name="Kyrpides N.C."/>
            <person name="Woyke T."/>
        </authorList>
    </citation>
    <scope>NUCLEOTIDE SEQUENCE</scope>
    <source>
        <strain evidence="2">GVMAG-M-3300023179-150</strain>
    </source>
</reference>
<dbReference type="SMART" id="SM00149">
    <property type="entry name" value="PLCYc"/>
    <property type="match status" value="1"/>
</dbReference>
<dbReference type="PROSITE" id="PS50008">
    <property type="entry name" value="PIPLC_Y_DOMAIN"/>
    <property type="match status" value="1"/>
</dbReference>
<dbReference type="PROSITE" id="PS50007">
    <property type="entry name" value="PIPLC_X_DOMAIN"/>
    <property type="match status" value="1"/>
</dbReference>
<evidence type="ECO:0000313" key="2">
    <source>
        <dbReference type="EMBL" id="QHT24591.1"/>
    </source>
</evidence>
<dbReference type="GO" id="GO:0046488">
    <property type="term" value="P:phosphatidylinositol metabolic process"/>
    <property type="evidence" value="ECO:0007669"/>
    <property type="project" value="TreeGrafter"/>
</dbReference>
<dbReference type="GO" id="GO:0048015">
    <property type="term" value="P:phosphatidylinositol-mediated signaling"/>
    <property type="evidence" value="ECO:0007669"/>
    <property type="project" value="TreeGrafter"/>
</dbReference>
<accession>A0A6C0E7I5</accession>
<dbReference type="PANTHER" id="PTHR10336">
    <property type="entry name" value="PHOSPHOINOSITIDE-SPECIFIC PHOSPHOLIPASE C FAMILY PROTEIN"/>
    <property type="match status" value="1"/>
</dbReference>
<dbReference type="InterPro" id="IPR000909">
    <property type="entry name" value="PLipase_C_PInositol-sp_X_dom"/>
</dbReference>
<dbReference type="InterPro" id="IPR001192">
    <property type="entry name" value="PI-PLC_fam"/>
</dbReference>
<protein>
    <recommendedName>
        <fullName evidence="1">PI-PLC Y-box domain-containing protein</fullName>
    </recommendedName>
</protein>
<dbReference type="Gene3D" id="3.20.20.190">
    <property type="entry name" value="Phosphatidylinositol (PI) phosphodiesterase"/>
    <property type="match status" value="1"/>
</dbReference>
<organism evidence="2">
    <name type="scientific">viral metagenome</name>
    <dbReference type="NCBI Taxonomy" id="1070528"/>
    <lineage>
        <taxon>unclassified sequences</taxon>
        <taxon>metagenomes</taxon>
        <taxon>organismal metagenomes</taxon>
    </lineage>
</organism>
<dbReference type="Gene3D" id="2.80.10.50">
    <property type="match status" value="1"/>
</dbReference>
<dbReference type="SMART" id="SM00148">
    <property type="entry name" value="PLCXc"/>
    <property type="match status" value="1"/>
</dbReference>
<dbReference type="Pfam" id="PF00388">
    <property type="entry name" value="PI-PLC-X"/>
    <property type="match status" value="1"/>
</dbReference>